<dbReference type="STRING" id="1547922.ISF6_0285"/>
<dbReference type="InterPro" id="IPR052534">
    <property type="entry name" value="Extracell_DNA_Util/SecSys_Comp"/>
</dbReference>
<feature type="region of interest" description="Disordered" evidence="2">
    <location>
        <begin position="188"/>
        <end position="212"/>
    </location>
</feature>
<dbReference type="Proteomes" id="UP000037660">
    <property type="component" value="Unassembled WGS sequence"/>
</dbReference>
<feature type="compositionally biased region" description="Low complexity" evidence="2">
    <location>
        <begin position="192"/>
        <end position="212"/>
    </location>
</feature>
<dbReference type="OrthoDB" id="5296173at2"/>
<reference evidence="4 5" key="2">
    <citation type="journal article" date="2016" name="Science">
        <title>A bacterium that degrades and assimilates poly(ethylene terephthalate).</title>
        <authorList>
            <person name="Yoshida S."/>
            <person name="Hiraga K."/>
            <person name="Takehana T."/>
            <person name="Taniguchi I."/>
            <person name="Yamaji H."/>
            <person name="Maeda Y."/>
            <person name="Toyohara K."/>
            <person name="Miyamoto K."/>
            <person name="Kimura Y."/>
            <person name="Oda K."/>
        </authorList>
    </citation>
    <scope>NUCLEOTIDE SEQUENCE [LARGE SCALE GENOMIC DNA]</scope>
    <source>
        <strain evidence="5">NBRC 110686 / TISTR 2288 / 201-F6</strain>
    </source>
</reference>
<feature type="transmembrane region" description="Helical" evidence="3">
    <location>
        <begin position="20"/>
        <end position="42"/>
    </location>
</feature>
<dbReference type="GO" id="GO:0043107">
    <property type="term" value="P:type IV pilus-dependent motility"/>
    <property type="evidence" value="ECO:0007669"/>
    <property type="project" value="TreeGrafter"/>
</dbReference>
<dbReference type="PANTHER" id="PTHR40278:SF2">
    <property type="entry name" value="TYPE IV PILUS INNER MEMBRANE COMPONENT PILN"/>
    <property type="match status" value="1"/>
</dbReference>
<dbReference type="AlphaFoldDB" id="A0A0K8NWM2"/>
<accession>A0A0K8NWM2</accession>
<reference evidence="5" key="1">
    <citation type="submission" date="2015-07" db="EMBL/GenBank/DDBJ databases">
        <title>Discovery of a poly(ethylene terephthalate assimilation.</title>
        <authorList>
            <person name="Yoshida S."/>
            <person name="Hiraga K."/>
            <person name="Takehana T."/>
            <person name="Taniguchi I."/>
            <person name="Yamaji H."/>
            <person name="Maeda Y."/>
            <person name="Toyohara K."/>
            <person name="Miyamoto K."/>
            <person name="Kimura Y."/>
            <person name="Oda K."/>
        </authorList>
    </citation>
    <scope>NUCLEOTIDE SEQUENCE [LARGE SCALE GENOMIC DNA]</scope>
    <source>
        <strain evidence="5">NBRC 110686 / TISTR 2288 / 201-F6</strain>
    </source>
</reference>
<organism evidence="4 5">
    <name type="scientific">Piscinibacter sakaiensis</name>
    <name type="common">Ideonella sakaiensis</name>
    <dbReference type="NCBI Taxonomy" id="1547922"/>
    <lineage>
        <taxon>Bacteria</taxon>
        <taxon>Pseudomonadati</taxon>
        <taxon>Pseudomonadota</taxon>
        <taxon>Betaproteobacteria</taxon>
        <taxon>Burkholderiales</taxon>
        <taxon>Sphaerotilaceae</taxon>
        <taxon>Piscinibacter</taxon>
    </lineage>
</organism>
<keyword evidence="5" id="KW-1185">Reference proteome</keyword>
<evidence type="ECO:0000256" key="1">
    <source>
        <dbReference type="SAM" id="Coils"/>
    </source>
</evidence>
<proteinExistence type="predicted"/>
<keyword evidence="3" id="KW-0472">Membrane</keyword>
<keyword evidence="3" id="KW-1133">Transmembrane helix</keyword>
<dbReference type="GO" id="GO:0043683">
    <property type="term" value="P:type IV pilus assembly"/>
    <property type="evidence" value="ECO:0007669"/>
    <property type="project" value="TreeGrafter"/>
</dbReference>
<name>A0A0K8NWM2_PISS1</name>
<sequence>MILINLLPHREERRKRRKAAFYAGLGLAAAVGAGVVALWYGVLQQMISTQQARNEFLIAETRKLEAQIKDIATLKAEIDALKARQTAVENLQLDRNVPVHILNELVRQTPEGVYFTSLKQEGQVLNITGITQTNERMSEFLRNTGNNSEWLTRPELVEIKLSNAQTTAAGRDQRKLFDFTMRISVKRQADQPGSAASAASAPAPAGTATASR</sequence>
<protein>
    <submittedName>
        <fullName evidence="4">Type IV pilus biogenesis protein PilN</fullName>
    </submittedName>
</protein>
<keyword evidence="1" id="KW-0175">Coiled coil</keyword>
<evidence type="ECO:0000256" key="3">
    <source>
        <dbReference type="SAM" id="Phobius"/>
    </source>
</evidence>
<dbReference type="PANTHER" id="PTHR40278">
    <property type="entry name" value="DNA UTILIZATION PROTEIN HOFN"/>
    <property type="match status" value="1"/>
</dbReference>
<comment type="caution">
    <text evidence="4">The sequence shown here is derived from an EMBL/GenBank/DDBJ whole genome shotgun (WGS) entry which is preliminary data.</text>
</comment>
<evidence type="ECO:0000313" key="5">
    <source>
        <dbReference type="Proteomes" id="UP000037660"/>
    </source>
</evidence>
<dbReference type="EMBL" id="BBYR01000011">
    <property type="protein sequence ID" value="GAP34802.1"/>
    <property type="molecule type" value="Genomic_DNA"/>
</dbReference>
<dbReference type="Pfam" id="PF05137">
    <property type="entry name" value="PilN"/>
    <property type="match status" value="1"/>
</dbReference>
<feature type="coiled-coil region" evidence="1">
    <location>
        <begin position="64"/>
        <end position="91"/>
    </location>
</feature>
<keyword evidence="3" id="KW-0812">Transmembrane</keyword>
<gene>
    <name evidence="4" type="ORF">ISF6_0285</name>
</gene>
<dbReference type="RefSeq" id="WP_054018907.1">
    <property type="nucleotide sequence ID" value="NZ_BBYR01000011.1"/>
</dbReference>
<dbReference type="InterPro" id="IPR007813">
    <property type="entry name" value="PilN"/>
</dbReference>
<evidence type="ECO:0000256" key="2">
    <source>
        <dbReference type="SAM" id="MobiDB-lite"/>
    </source>
</evidence>
<evidence type="ECO:0000313" key="4">
    <source>
        <dbReference type="EMBL" id="GAP34802.1"/>
    </source>
</evidence>